<name>A0A316W7Z5_9BASI</name>
<keyword evidence="4" id="KW-1185">Reference proteome</keyword>
<reference evidence="3 4" key="1">
    <citation type="journal article" date="2018" name="Mol. Biol. Evol.">
        <title>Broad Genomic Sampling Reveals a Smut Pathogenic Ancestry of the Fungal Clade Ustilaginomycotina.</title>
        <authorList>
            <person name="Kijpornyongpan T."/>
            <person name="Mondo S.J."/>
            <person name="Barry K."/>
            <person name="Sandor L."/>
            <person name="Lee J."/>
            <person name="Lipzen A."/>
            <person name="Pangilinan J."/>
            <person name="LaButti K."/>
            <person name="Hainaut M."/>
            <person name="Henrissat B."/>
            <person name="Grigoriev I.V."/>
            <person name="Spatafora J.W."/>
            <person name="Aime M.C."/>
        </authorList>
    </citation>
    <scope>NUCLEOTIDE SEQUENCE [LARGE SCALE GENOMIC DNA]</scope>
    <source>
        <strain evidence="3 4">MCA 4658</strain>
    </source>
</reference>
<gene>
    <name evidence="3" type="ORF">IE81DRAFT_363470</name>
</gene>
<feature type="region of interest" description="Disordered" evidence="2">
    <location>
        <begin position="271"/>
        <end position="388"/>
    </location>
</feature>
<dbReference type="PANTHER" id="PTHR31977">
    <property type="entry name" value="UPF0696 PROTEIN C11ORF68"/>
    <property type="match status" value="1"/>
</dbReference>
<organism evidence="3 4">
    <name type="scientific">Ceraceosorus guamensis</name>
    <dbReference type="NCBI Taxonomy" id="1522189"/>
    <lineage>
        <taxon>Eukaryota</taxon>
        <taxon>Fungi</taxon>
        <taxon>Dikarya</taxon>
        <taxon>Basidiomycota</taxon>
        <taxon>Ustilaginomycotina</taxon>
        <taxon>Exobasidiomycetes</taxon>
        <taxon>Ceraceosorales</taxon>
        <taxon>Ceraceosoraceae</taxon>
        <taxon>Ceraceosorus</taxon>
    </lineage>
</organism>
<dbReference type="STRING" id="1522189.A0A316W7Z5"/>
<dbReference type="InParanoid" id="A0A316W7Z5"/>
<dbReference type="OrthoDB" id="10067381at2759"/>
<feature type="compositionally biased region" description="Acidic residues" evidence="2">
    <location>
        <begin position="271"/>
        <end position="280"/>
    </location>
</feature>
<evidence type="ECO:0000313" key="4">
    <source>
        <dbReference type="Proteomes" id="UP000245783"/>
    </source>
</evidence>
<dbReference type="InterPro" id="IPR023398">
    <property type="entry name" value="TIF_eIF4e-like"/>
</dbReference>
<dbReference type="PANTHER" id="PTHR31977:SF1">
    <property type="entry name" value="UPF0696 PROTEIN C11ORF68"/>
    <property type="match status" value="1"/>
</dbReference>
<dbReference type="Gene3D" id="3.30.760.10">
    <property type="entry name" value="RNA Cap, Translation Initiation Factor Eif4e"/>
    <property type="match status" value="1"/>
</dbReference>
<dbReference type="GeneID" id="37038645"/>
<dbReference type="Pfam" id="PF08939">
    <property type="entry name" value="Bles03"/>
    <property type="match status" value="1"/>
</dbReference>
<dbReference type="EMBL" id="KZ819352">
    <property type="protein sequence ID" value="PWN46040.1"/>
    <property type="molecule type" value="Genomic_DNA"/>
</dbReference>
<dbReference type="RefSeq" id="XP_025373200.1">
    <property type="nucleotide sequence ID" value="XM_025516775.1"/>
</dbReference>
<dbReference type="Proteomes" id="UP000245783">
    <property type="component" value="Unassembled WGS sequence"/>
</dbReference>
<feature type="compositionally biased region" description="Acidic residues" evidence="2">
    <location>
        <begin position="324"/>
        <end position="337"/>
    </location>
</feature>
<protein>
    <recommendedName>
        <fullName evidence="5">DUF1917-domain-containing protein</fullName>
    </recommendedName>
</protein>
<dbReference type="AlphaFoldDB" id="A0A316W7Z5"/>
<sequence length="388" mass="42675">MAEPQAPRRFWAPPRAREQSLDDFLKENKPSSVKRSYDGWIWVVGPRRLLTQEAAPISEEVLLKARSMVKSLEDEIRSIDDDPNIPLRGRKGVLSKKQRRDKAQADADLKYKLAELAVSSGFSVGKWLFFRRGTSIDLLFATLAKSISDGPLSRLKAAVTTVKAAVLPQQESEEQVVCLYFDDFFDQDTAREVLTCVIKEHGVLPAAAKSDLYTELGITSKHPTGLRSTEYQPKELLMQSQIDDWQAAYNKTRDGGVKVRSKYDQVNEAGFEDDGFEDADNDHARKPVALSSSSKETTARIEARTLPSHAASPAKSPVLATSIDADEDSVTESEDENEPRAKVTVRPKEVAATDGSAKRSADNNGRSAPTAAPPAKKAKGASTRKAVF</sequence>
<feature type="compositionally biased region" description="Basic and acidic residues" evidence="2">
    <location>
        <begin position="338"/>
        <end position="361"/>
    </location>
</feature>
<comment type="similarity">
    <text evidence="1">Belongs to the UPF0696 family.</text>
</comment>
<accession>A0A316W7Z5</accession>
<proteinExistence type="inferred from homology"/>
<dbReference type="InterPro" id="IPR015034">
    <property type="entry name" value="Bles03"/>
</dbReference>
<evidence type="ECO:0000256" key="2">
    <source>
        <dbReference type="SAM" id="MobiDB-lite"/>
    </source>
</evidence>
<evidence type="ECO:0008006" key="5">
    <source>
        <dbReference type="Google" id="ProtNLM"/>
    </source>
</evidence>
<dbReference type="SUPFAM" id="SSF55418">
    <property type="entry name" value="eIF4e-like"/>
    <property type="match status" value="1"/>
</dbReference>
<evidence type="ECO:0000313" key="3">
    <source>
        <dbReference type="EMBL" id="PWN46040.1"/>
    </source>
</evidence>
<evidence type="ECO:0000256" key="1">
    <source>
        <dbReference type="ARBA" id="ARBA00010568"/>
    </source>
</evidence>